<dbReference type="Proteomes" id="UP000509322">
    <property type="component" value="Plasmid unnamed1"/>
</dbReference>
<name>A0A7H9BZM2_PARPN</name>
<feature type="domain" description="PPC" evidence="1">
    <location>
        <begin position="18"/>
        <end position="163"/>
    </location>
</feature>
<reference evidence="2 3" key="1">
    <citation type="submission" date="2020-07" db="EMBL/GenBank/DDBJ databases">
        <title>The complete genome of Paracoccus pantotrophus ACCC 10489.</title>
        <authorList>
            <person name="Si Y."/>
        </authorList>
    </citation>
    <scope>NUCLEOTIDE SEQUENCE [LARGE SCALE GENOMIC DNA]</scope>
    <source>
        <strain evidence="2 3">ACCC10489</strain>
        <plasmid evidence="2 3">unnamed1</plasmid>
    </source>
</reference>
<dbReference type="Pfam" id="PF03479">
    <property type="entry name" value="PCC"/>
    <property type="match status" value="2"/>
</dbReference>
<dbReference type="Gene3D" id="3.30.1330.80">
    <property type="entry name" value="Hypothetical protein, similar to alpha- acetolactate decarboxylase, domain 2"/>
    <property type="match status" value="2"/>
</dbReference>
<accession>A0A7H9BZM2</accession>
<proteinExistence type="predicted"/>
<dbReference type="RefSeq" id="WP_024843435.1">
    <property type="nucleotide sequence ID" value="NZ_CP038205.1"/>
</dbReference>
<dbReference type="AlphaFoldDB" id="A0A7H9BZM2"/>
<dbReference type="EMBL" id="CP058691">
    <property type="protein sequence ID" value="QLH16827.1"/>
    <property type="molecule type" value="Genomic_DNA"/>
</dbReference>
<dbReference type="InterPro" id="IPR005175">
    <property type="entry name" value="PPC_dom"/>
</dbReference>
<geneLocation type="plasmid" evidence="2 3">
    <name>unnamed1</name>
</geneLocation>
<keyword evidence="2" id="KW-0614">Plasmid</keyword>
<protein>
    <submittedName>
        <fullName evidence="2">DUF296 domain-containing protein</fullName>
    </submittedName>
</protein>
<evidence type="ECO:0000313" key="3">
    <source>
        <dbReference type="Proteomes" id="UP000509322"/>
    </source>
</evidence>
<dbReference type="PROSITE" id="PS51742">
    <property type="entry name" value="PPC"/>
    <property type="match status" value="1"/>
</dbReference>
<gene>
    <name evidence="2" type="ORF">HYQ43_21675</name>
</gene>
<sequence>MNMVHPGPRAVERVQARRAALRPVHGQLRAGQTVMQAVGELFADHGCKGGVVSLAGLACAPMRYVLPALSTDGLHAAWYSDTHAPAGRWTLDSATATVGRKDGAPFLHCHGIWSDGREVAMGHLLPFDAVIAEDVAVEGLGAAETWFEALPDEETAFTLFTPQGGGDGPGIFARILPGEDVVSAIETLAARHGIATARLHGVGSIDHIRFAEGHRMDCLATELRLDGARLARGTAHVPIEVVDIDGHIARGTLERGANPVGVTLELIIEPTGETP</sequence>
<evidence type="ECO:0000259" key="1">
    <source>
        <dbReference type="PROSITE" id="PS51742"/>
    </source>
</evidence>
<dbReference type="SUPFAM" id="SSF117856">
    <property type="entry name" value="AF0104/ALDC/Ptd012-like"/>
    <property type="match status" value="2"/>
</dbReference>
<evidence type="ECO:0000313" key="2">
    <source>
        <dbReference type="EMBL" id="QLH16827.1"/>
    </source>
</evidence>
<organism evidence="2 3">
    <name type="scientific">Paracoccus pantotrophus</name>
    <name type="common">Thiosphaera pantotropha</name>
    <dbReference type="NCBI Taxonomy" id="82367"/>
    <lineage>
        <taxon>Bacteria</taxon>
        <taxon>Pseudomonadati</taxon>
        <taxon>Pseudomonadota</taxon>
        <taxon>Alphaproteobacteria</taxon>
        <taxon>Rhodobacterales</taxon>
        <taxon>Paracoccaceae</taxon>
        <taxon>Paracoccus</taxon>
    </lineage>
</organism>